<name>A0AAD8R1Y4_LOLMU</name>
<feature type="binding site" evidence="12">
    <location>
        <position position="130"/>
    </location>
    <ligand>
        <name>ATP</name>
        <dbReference type="ChEBI" id="CHEBI:30616"/>
    </ligand>
</feature>
<evidence type="ECO:0000256" key="11">
    <source>
        <dbReference type="ARBA" id="ARBA00054261"/>
    </source>
</evidence>
<gene>
    <name evidence="16" type="ORF">QYE76_037008</name>
</gene>
<organism evidence="16 17">
    <name type="scientific">Lolium multiflorum</name>
    <name type="common">Italian ryegrass</name>
    <name type="synonym">Lolium perenne subsp. multiflorum</name>
    <dbReference type="NCBI Taxonomy" id="4521"/>
    <lineage>
        <taxon>Eukaryota</taxon>
        <taxon>Viridiplantae</taxon>
        <taxon>Streptophyta</taxon>
        <taxon>Embryophyta</taxon>
        <taxon>Tracheophyta</taxon>
        <taxon>Spermatophyta</taxon>
        <taxon>Magnoliopsida</taxon>
        <taxon>Liliopsida</taxon>
        <taxon>Poales</taxon>
        <taxon>Poaceae</taxon>
        <taxon>BOP clade</taxon>
        <taxon>Pooideae</taxon>
        <taxon>Poodae</taxon>
        <taxon>Poeae</taxon>
        <taxon>Poeae Chloroplast Group 2 (Poeae type)</taxon>
        <taxon>Loliodinae</taxon>
        <taxon>Loliinae</taxon>
        <taxon>Lolium</taxon>
    </lineage>
</organism>
<keyword evidence="14" id="KW-0812">Transmembrane</keyword>
<evidence type="ECO:0000256" key="1">
    <source>
        <dbReference type="ARBA" id="ARBA00004236"/>
    </source>
</evidence>
<keyword evidence="7 12" id="KW-0547">Nucleotide-binding</keyword>
<dbReference type="PROSITE" id="PS50011">
    <property type="entry name" value="PROTEIN_KINASE_DOM"/>
    <property type="match status" value="1"/>
</dbReference>
<reference evidence="16" key="1">
    <citation type="submission" date="2023-07" db="EMBL/GenBank/DDBJ databases">
        <title>A chromosome-level genome assembly of Lolium multiflorum.</title>
        <authorList>
            <person name="Chen Y."/>
            <person name="Copetti D."/>
            <person name="Kolliker R."/>
            <person name="Studer B."/>
        </authorList>
    </citation>
    <scope>NUCLEOTIDE SEQUENCE</scope>
    <source>
        <strain evidence="16">02402/16</strain>
        <tissue evidence="16">Leaf</tissue>
    </source>
</reference>
<dbReference type="InterPro" id="IPR011009">
    <property type="entry name" value="Kinase-like_dom_sf"/>
</dbReference>
<evidence type="ECO:0000256" key="12">
    <source>
        <dbReference type="PROSITE-ProRule" id="PRU10141"/>
    </source>
</evidence>
<keyword evidence="4" id="KW-1003">Cell membrane</keyword>
<evidence type="ECO:0000256" key="10">
    <source>
        <dbReference type="ARBA" id="ARBA00023136"/>
    </source>
</evidence>
<comment type="caution">
    <text evidence="16">The sequence shown here is derived from an EMBL/GenBank/DDBJ whole genome shotgun (WGS) entry which is preliminary data.</text>
</comment>
<feature type="transmembrane region" description="Helical" evidence="14">
    <location>
        <begin position="408"/>
        <end position="431"/>
    </location>
</feature>
<proteinExistence type="inferred from homology"/>
<evidence type="ECO:0000256" key="14">
    <source>
        <dbReference type="SAM" id="Phobius"/>
    </source>
</evidence>
<evidence type="ECO:0000313" key="16">
    <source>
        <dbReference type="EMBL" id="KAK1613335.1"/>
    </source>
</evidence>
<dbReference type="Proteomes" id="UP001231189">
    <property type="component" value="Unassembled WGS sequence"/>
</dbReference>
<feature type="region of interest" description="Disordered" evidence="13">
    <location>
        <begin position="23"/>
        <end position="46"/>
    </location>
</feature>
<dbReference type="InterPro" id="IPR050823">
    <property type="entry name" value="Plant_Ser_Thr_Prot_Kinase"/>
</dbReference>
<keyword evidence="14" id="KW-1133">Transmembrane helix</keyword>
<keyword evidence="9 12" id="KW-0067">ATP-binding</keyword>
<evidence type="ECO:0000256" key="5">
    <source>
        <dbReference type="ARBA" id="ARBA00022527"/>
    </source>
</evidence>
<dbReference type="PROSITE" id="PS00107">
    <property type="entry name" value="PROTEIN_KINASE_ATP"/>
    <property type="match status" value="1"/>
</dbReference>
<dbReference type="FunFam" id="3.30.200.20:FF:000228">
    <property type="entry name" value="Serine/threonine-protein kinase BIK1"/>
    <property type="match status" value="1"/>
</dbReference>
<keyword evidence="8" id="KW-0418">Kinase</keyword>
<comment type="subcellular location">
    <subcellularLocation>
        <location evidence="1">Cell membrane</location>
    </subcellularLocation>
</comment>
<feature type="compositionally biased region" description="Basic and acidic residues" evidence="13">
    <location>
        <begin position="378"/>
        <end position="392"/>
    </location>
</feature>
<evidence type="ECO:0000256" key="9">
    <source>
        <dbReference type="ARBA" id="ARBA00022840"/>
    </source>
</evidence>
<dbReference type="GO" id="GO:0005524">
    <property type="term" value="F:ATP binding"/>
    <property type="evidence" value="ECO:0007669"/>
    <property type="project" value="UniProtKB-UniRule"/>
</dbReference>
<feature type="domain" description="Protein kinase" evidence="15">
    <location>
        <begin position="94"/>
        <end position="376"/>
    </location>
</feature>
<feature type="compositionally biased region" description="Low complexity" evidence="13">
    <location>
        <begin position="31"/>
        <end position="46"/>
    </location>
</feature>
<dbReference type="Pfam" id="PF07714">
    <property type="entry name" value="PK_Tyr_Ser-Thr"/>
    <property type="match status" value="1"/>
</dbReference>
<dbReference type="AlphaFoldDB" id="A0AAD8R1Y4"/>
<dbReference type="InterPro" id="IPR001245">
    <property type="entry name" value="Ser-Thr/Tyr_kinase_cat_dom"/>
</dbReference>
<dbReference type="PANTHER" id="PTHR45621">
    <property type="entry name" value="OS01G0588500 PROTEIN-RELATED"/>
    <property type="match status" value="1"/>
</dbReference>
<dbReference type="InterPro" id="IPR017441">
    <property type="entry name" value="Protein_kinase_ATP_BS"/>
</dbReference>
<dbReference type="GO" id="GO:0004674">
    <property type="term" value="F:protein serine/threonine kinase activity"/>
    <property type="evidence" value="ECO:0007669"/>
    <property type="project" value="UniProtKB-KW"/>
</dbReference>
<dbReference type="EMBL" id="JAUUTY010000007">
    <property type="protein sequence ID" value="KAK1613335.1"/>
    <property type="molecule type" value="Genomic_DNA"/>
</dbReference>
<sequence>MGNCASAMDGLIPWGWGAKNAAAPSNPAGMSASKRTTSSSTTATTGKLSTASTFMPSTVSGCSTDDYPEGGEILESPNLRIFTFAELKSACRGFRAETVLGEGGFGKVYKGWVDMNPSKGSTATVVAVKKLNPESVQGMEQWQSEVNFLGRISHPNLVKLLGYCMEDSELMLVYEFMAKGSLENHLFRRGAVYEPLSWSLRLKIVIGAARGLAFLHSSERQIIYRDFKASNILLDSHFNAKLSDFGLAKHGPDDGESHVTTRVMGTYGYAAPEYVSTGHLYVKSDVYGFGVVLLEMLCGLRALDPSRPSEKLNLVNWAKPLLADRRRLSQLMDSRLEGQYHARGAFHAAQLTLKCLSGEPKSRPSMKEVVEALEQIESMKSKSKSREARRDSPSMPRGRGNSPRSDSVIMMMFGLIMIMVNVILTVAQNIFRGNWKKSKKGKVVKGRPFTLAHCYMVLEKEEKWRNRDMEVPIRAKMEPHLVGDDDEDEASSDGVKRSSMPSSVARPKRPMGVK</sequence>
<keyword evidence="6" id="KW-0808">Transferase</keyword>
<evidence type="ECO:0000313" key="17">
    <source>
        <dbReference type="Proteomes" id="UP001231189"/>
    </source>
</evidence>
<feature type="region of interest" description="Disordered" evidence="13">
    <location>
        <begin position="475"/>
        <end position="514"/>
    </location>
</feature>
<evidence type="ECO:0000256" key="2">
    <source>
        <dbReference type="ARBA" id="ARBA00008684"/>
    </source>
</evidence>
<comment type="similarity">
    <text evidence="2">Belongs to the protein kinase superfamily. Ser/Thr protein kinase family.</text>
</comment>
<feature type="region of interest" description="Disordered" evidence="13">
    <location>
        <begin position="378"/>
        <end position="404"/>
    </location>
</feature>
<dbReference type="Gene3D" id="1.10.510.10">
    <property type="entry name" value="Transferase(Phosphotransferase) domain 1"/>
    <property type="match status" value="1"/>
</dbReference>
<dbReference type="Gene3D" id="3.30.200.20">
    <property type="entry name" value="Phosphorylase Kinase, domain 1"/>
    <property type="match status" value="1"/>
</dbReference>
<keyword evidence="17" id="KW-1185">Reference proteome</keyword>
<dbReference type="EC" id="2.7.11.1" evidence="3"/>
<dbReference type="SUPFAM" id="SSF56112">
    <property type="entry name" value="Protein kinase-like (PK-like)"/>
    <property type="match status" value="1"/>
</dbReference>
<dbReference type="GO" id="GO:0005886">
    <property type="term" value="C:plasma membrane"/>
    <property type="evidence" value="ECO:0007669"/>
    <property type="project" value="UniProtKB-SubCell"/>
</dbReference>
<evidence type="ECO:0000256" key="7">
    <source>
        <dbReference type="ARBA" id="ARBA00022741"/>
    </source>
</evidence>
<evidence type="ECO:0000256" key="3">
    <source>
        <dbReference type="ARBA" id="ARBA00012513"/>
    </source>
</evidence>
<protein>
    <recommendedName>
        <fullName evidence="3">non-specific serine/threonine protein kinase</fullName>
        <ecNumber evidence="3">2.7.11.1</ecNumber>
    </recommendedName>
</protein>
<evidence type="ECO:0000256" key="8">
    <source>
        <dbReference type="ARBA" id="ARBA00022777"/>
    </source>
</evidence>
<dbReference type="InterPro" id="IPR000719">
    <property type="entry name" value="Prot_kinase_dom"/>
</dbReference>
<evidence type="ECO:0000256" key="6">
    <source>
        <dbReference type="ARBA" id="ARBA00022679"/>
    </source>
</evidence>
<dbReference type="CDD" id="cd14066">
    <property type="entry name" value="STKc_IRAK"/>
    <property type="match status" value="1"/>
</dbReference>
<evidence type="ECO:0000256" key="4">
    <source>
        <dbReference type="ARBA" id="ARBA00022475"/>
    </source>
</evidence>
<evidence type="ECO:0000259" key="15">
    <source>
        <dbReference type="PROSITE" id="PS50011"/>
    </source>
</evidence>
<comment type="function">
    <text evidence="11">May be involved in plant defense signaling.</text>
</comment>
<dbReference type="FunFam" id="1.10.510.10:FF:000032">
    <property type="entry name" value="Serine/threonine-protein kinase PBS1"/>
    <property type="match status" value="1"/>
</dbReference>
<keyword evidence="10 14" id="KW-0472">Membrane</keyword>
<evidence type="ECO:0000256" key="13">
    <source>
        <dbReference type="SAM" id="MobiDB-lite"/>
    </source>
</evidence>
<accession>A0AAD8R1Y4</accession>
<dbReference type="PROSITE" id="PS00108">
    <property type="entry name" value="PROTEIN_KINASE_ST"/>
    <property type="match status" value="1"/>
</dbReference>
<keyword evidence="5" id="KW-0723">Serine/threonine-protein kinase</keyword>
<dbReference type="InterPro" id="IPR008271">
    <property type="entry name" value="Ser/Thr_kinase_AS"/>
</dbReference>